<keyword evidence="2" id="KW-1185">Reference proteome</keyword>
<reference evidence="2" key="1">
    <citation type="submission" date="2016-10" db="EMBL/GenBank/DDBJ databases">
        <authorList>
            <person name="Varghese N."/>
            <person name="Submissions S."/>
        </authorList>
    </citation>
    <scope>NUCLEOTIDE SEQUENCE [LARGE SCALE GENOMIC DNA]</scope>
    <source>
        <strain evidence="2">B48,IBRC-M 10115,DSM 25386,CECT 8001</strain>
    </source>
</reference>
<protein>
    <submittedName>
        <fullName evidence="1">Uncharacterized protein</fullName>
    </submittedName>
</protein>
<name>A0A1H8G1B3_9BACI</name>
<dbReference type="Proteomes" id="UP000198553">
    <property type="component" value="Unassembled WGS sequence"/>
</dbReference>
<dbReference type="EMBL" id="FOBW01000012">
    <property type="protein sequence ID" value="SEN37732.1"/>
    <property type="molecule type" value="Genomic_DNA"/>
</dbReference>
<organism evidence="1 2">
    <name type="scientific">Mesobacillus persicus</name>
    <dbReference type="NCBI Taxonomy" id="930146"/>
    <lineage>
        <taxon>Bacteria</taxon>
        <taxon>Bacillati</taxon>
        <taxon>Bacillota</taxon>
        <taxon>Bacilli</taxon>
        <taxon>Bacillales</taxon>
        <taxon>Bacillaceae</taxon>
        <taxon>Mesobacillus</taxon>
    </lineage>
</organism>
<accession>A0A1H8G1B3</accession>
<dbReference type="AlphaFoldDB" id="A0A1H8G1B3"/>
<sequence length="94" mass="10501">MMLIMLQPKVPAGSNTSKGIEVRKIIQVMKVKVMTMVKTMEKVKSESRKLEQAGSLIGKQRDRVSSLIRIQIEDVKRKVRSCSPSNLSFIGPGD</sequence>
<evidence type="ECO:0000313" key="2">
    <source>
        <dbReference type="Proteomes" id="UP000198553"/>
    </source>
</evidence>
<evidence type="ECO:0000313" key="1">
    <source>
        <dbReference type="EMBL" id="SEN37732.1"/>
    </source>
</evidence>
<proteinExistence type="predicted"/>
<gene>
    <name evidence="1" type="ORF">SAMN05192533_11245</name>
</gene>
<dbReference type="OrthoDB" id="2838218at2"/>
<dbReference type="RefSeq" id="WP_090748015.1">
    <property type="nucleotide sequence ID" value="NZ_FOBW01000012.1"/>
</dbReference>